<keyword evidence="7 13" id="KW-0274">FAD</keyword>
<keyword evidence="11 13" id="KW-0676">Redox-active center</keyword>
<evidence type="ECO:0000313" key="17">
    <source>
        <dbReference type="Proteomes" id="UP001651880"/>
    </source>
</evidence>
<dbReference type="InterPro" id="IPR050151">
    <property type="entry name" value="Class-I_Pyr_Nuc-Dis_Oxidored"/>
</dbReference>
<sequence length="468" mass="49547">MSGKSVVDIAVLGGGPGGYASALAAARLKASVTLVEYETLGGTCLNVGCIPTKALNRCAQAYQDTIKAGMYGVHADNVKLDFQKAMKFKNQTVNQLTGGVQYLLNANKVNILKGKGRLISNSSILVTKDDGSTEEVVAKNIIIATGSKEIEIHGFPIDGRNVINSTHALALSELPKKLAIIGGGVIGVEFASIFRRMGAEVSIVELSPSLIPNEDEETREALKWSLEENGIRIYTNCVAQSYEKCGIDGGMSLKIEQKDGSHVKIECDKILVCVGRKASVEEIGFSELGGDIKKGRIVTDNSMKTNLDGVYAVGDVTMSEQLAHVAYQEARTAVLNIMGKAYEIDYSAVPHCIYSSPEIGSVGMNEQLARKICSGAAVAKSSFQGNGKALIEGQGDGYVKVIYNKEDGRILGGSILGSKATELIAQLALAVNKKLSVMDVIKTIHAHPTLSEAVGEACLAAIGLELHG</sequence>
<evidence type="ECO:0000256" key="6">
    <source>
        <dbReference type="ARBA" id="ARBA00022630"/>
    </source>
</evidence>
<dbReference type="Pfam" id="PF07992">
    <property type="entry name" value="Pyr_redox_2"/>
    <property type="match status" value="1"/>
</dbReference>
<dbReference type="GO" id="GO:0004148">
    <property type="term" value="F:dihydrolipoyl dehydrogenase (NADH) activity"/>
    <property type="evidence" value="ECO:0007669"/>
    <property type="project" value="UniProtKB-EC"/>
</dbReference>
<dbReference type="PANTHER" id="PTHR22912">
    <property type="entry name" value="DISULFIDE OXIDOREDUCTASE"/>
    <property type="match status" value="1"/>
</dbReference>
<evidence type="ECO:0000259" key="14">
    <source>
        <dbReference type="Pfam" id="PF02852"/>
    </source>
</evidence>
<dbReference type="InterPro" id="IPR023753">
    <property type="entry name" value="FAD/NAD-binding_dom"/>
</dbReference>
<name>A0ABT1NDJ5_9FIRM</name>
<dbReference type="SUPFAM" id="SSF55424">
    <property type="entry name" value="FAD/NAD-linked reductases, dimerisation (C-terminal) domain"/>
    <property type="match status" value="1"/>
</dbReference>
<dbReference type="PRINTS" id="PR00368">
    <property type="entry name" value="FADPNR"/>
</dbReference>
<evidence type="ECO:0000259" key="15">
    <source>
        <dbReference type="Pfam" id="PF07992"/>
    </source>
</evidence>
<keyword evidence="8 13" id="KW-0560">Oxidoreductase</keyword>
<evidence type="ECO:0000256" key="3">
    <source>
        <dbReference type="ARBA" id="ARBA00012608"/>
    </source>
</evidence>
<comment type="subcellular location">
    <subcellularLocation>
        <location evidence="1">Cytoplasm</location>
    </subcellularLocation>
</comment>
<dbReference type="InterPro" id="IPR006258">
    <property type="entry name" value="Lipoamide_DH"/>
</dbReference>
<evidence type="ECO:0000256" key="11">
    <source>
        <dbReference type="ARBA" id="ARBA00023284"/>
    </source>
</evidence>
<dbReference type="InterPro" id="IPR016156">
    <property type="entry name" value="FAD/NAD-linked_Rdtase_dimer_sf"/>
</dbReference>
<comment type="caution">
    <text evidence="16">The sequence shown here is derived from an EMBL/GenBank/DDBJ whole genome shotgun (WGS) entry which is preliminary data.</text>
</comment>
<dbReference type="InterPro" id="IPR001100">
    <property type="entry name" value="Pyr_nuc-diS_OxRdtase"/>
</dbReference>
<evidence type="ECO:0000256" key="10">
    <source>
        <dbReference type="ARBA" id="ARBA00023157"/>
    </source>
</evidence>
<evidence type="ECO:0000256" key="12">
    <source>
        <dbReference type="ARBA" id="ARBA00049187"/>
    </source>
</evidence>
<evidence type="ECO:0000256" key="8">
    <source>
        <dbReference type="ARBA" id="ARBA00023002"/>
    </source>
</evidence>
<dbReference type="NCBIfam" id="TIGR01350">
    <property type="entry name" value="lipoamide_DH"/>
    <property type="match status" value="1"/>
</dbReference>
<evidence type="ECO:0000256" key="9">
    <source>
        <dbReference type="ARBA" id="ARBA00023027"/>
    </source>
</evidence>
<dbReference type="EC" id="1.8.1.4" evidence="3 13"/>
<protein>
    <recommendedName>
        <fullName evidence="4 13">Dihydrolipoyl dehydrogenase</fullName>
        <ecNumber evidence="3 13">1.8.1.4</ecNumber>
    </recommendedName>
</protein>
<organism evidence="16 17">
    <name type="scientific">Lutispora saccharofermentans</name>
    <dbReference type="NCBI Taxonomy" id="3024236"/>
    <lineage>
        <taxon>Bacteria</taxon>
        <taxon>Bacillati</taxon>
        <taxon>Bacillota</taxon>
        <taxon>Clostridia</taxon>
        <taxon>Lutisporales</taxon>
        <taxon>Lutisporaceae</taxon>
        <taxon>Lutispora</taxon>
    </lineage>
</organism>
<evidence type="ECO:0000256" key="1">
    <source>
        <dbReference type="ARBA" id="ARBA00004496"/>
    </source>
</evidence>
<feature type="domain" description="FAD/NAD(P)-binding" evidence="15">
    <location>
        <begin position="8"/>
        <end position="330"/>
    </location>
</feature>
<dbReference type="RefSeq" id="WP_255226835.1">
    <property type="nucleotide sequence ID" value="NZ_JAJEKE010000004.1"/>
</dbReference>
<comment type="miscellaneous">
    <text evidence="13">The active site is a redox-active disulfide bond.</text>
</comment>
<dbReference type="InterPro" id="IPR036188">
    <property type="entry name" value="FAD/NAD-bd_sf"/>
</dbReference>
<dbReference type="SUPFAM" id="SSF51905">
    <property type="entry name" value="FAD/NAD(P)-binding domain"/>
    <property type="match status" value="1"/>
</dbReference>
<dbReference type="Proteomes" id="UP001651880">
    <property type="component" value="Unassembled WGS sequence"/>
</dbReference>
<dbReference type="EMBL" id="JAJEKE010000004">
    <property type="protein sequence ID" value="MCQ1529319.1"/>
    <property type="molecule type" value="Genomic_DNA"/>
</dbReference>
<evidence type="ECO:0000256" key="4">
    <source>
        <dbReference type="ARBA" id="ARBA00016961"/>
    </source>
</evidence>
<keyword evidence="5" id="KW-0963">Cytoplasm</keyword>
<dbReference type="PRINTS" id="PR00411">
    <property type="entry name" value="PNDRDTASEI"/>
</dbReference>
<comment type="catalytic activity">
    <reaction evidence="12 13">
        <text>N(6)-[(R)-dihydrolipoyl]-L-lysyl-[protein] + NAD(+) = N(6)-[(R)-lipoyl]-L-lysyl-[protein] + NADH + H(+)</text>
        <dbReference type="Rhea" id="RHEA:15045"/>
        <dbReference type="Rhea" id="RHEA-COMP:10474"/>
        <dbReference type="Rhea" id="RHEA-COMP:10475"/>
        <dbReference type="ChEBI" id="CHEBI:15378"/>
        <dbReference type="ChEBI" id="CHEBI:57540"/>
        <dbReference type="ChEBI" id="CHEBI:57945"/>
        <dbReference type="ChEBI" id="CHEBI:83099"/>
        <dbReference type="ChEBI" id="CHEBI:83100"/>
        <dbReference type="EC" id="1.8.1.4"/>
    </reaction>
</comment>
<keyword evidence="9 13" id="KW-0520">NAD</keyword>
<dbReference type="Gene3D" id="3.30.390.30">
    <property type="match status" value="1"/>
</dbReference>
<proteinExistence type="inferred from homology"/>
<gene>
    <name evidence="16" type="primary">lpdA</name>
    <name evidence="16" type="ORF">LJD61_07105</name>
</gene>
<evidence type="ECO:0000256" key="7">
    <source>
        <dbReference type="ARBA" id="ARBA00022827"/>
    </source>
</evidence>
<keyword evidence="17" id="KW-1185">Reference proteome</keyword>
<evidence type="ECO:0000256" key="5">
    <source>
        <dbReference type="ARBA" id="ARBA00022490"/>
    </source>
</evidence>
<evidence type="ECO:0000313" key="16">
    <source>
        <dbReference type="EMBL" id="MCQ1529319.1"/>
    </source>
</evidence>
<comment type="similarity">
    <text evidence="2 13">Belongs to the class-I pyridine nucleotide-disulfide oxidoreductase family.</text>
</comment>
<keyword evidence="10" id="KW-1015">Disulfide bond</keyword>
<feature type="domain" description="Pyridine nucleotide-disulphide oxidoreductase dimerisation" evidence="14">
    <location>
        <begin position="349"/>
        <end position="457"/>
    </location>
</feature>
<evidence type="ECO:0000256" key="13">
    <source>
        <dbReference type="RuleBase" id="RU003692"/>
    </source>
</evidence>
<dbReference type="InterPro" id="IPR004099">
    <property type="entry name" value="Pyr_nucl-diS_OxRdtase_dimer"/>
</dbReference>
<dbReference type="PANTHER" id="PTHR22912:SF217">
    <property type="entry name" value="DIHYDROLIPOYL DEHYDROGENASE"/>
    <property type="match status" value="1"/>
</dbReference>
<dbReference type="Gene3D" id="3.50.50.60">
    <property type="entry name" value="FAD/NAD(P)-binding domain"/>
    <property type="match status" value="2"/>
</dbReference>
<accession>A0ABT1NDJ5</accession>
<keyword evidence="6 13" id="KW-0285">Flavoprotein</keyword>
<dbReference type="PIRSF" id="PIRSF000350">
    <property type="entry name" value="Mercury_reductase_MerA"/>
    <property type="match status" value="1"/>
</dbReference>
<dbReference type="PROSITE" id="PS00076">
    <property type="entry name" value="PYRIDINE_REDOX_1"/>
    <property type="match status" value="1"/>
</dbReference>
<dbReference type="InterPro" id="IPR012999">
    <property type="entry name" value="Pyr_OxRdtase_I_AS"/>
</dbReference>
<dbReference type="Pfam" id="PF02852">
    <property type="entry name" value="Pyr_redox_dim"/>
    <property type="match status" value="1"/>
</dbReference>
<reference evidence="16 17" key="1">
    <citation type="submission" date="2021-10" db="EMBL/GenBank/DDBJ databases">
        <title>Lutispora strain m25 sp. nov., a thermophilic, non-spore-forming bacterium isolated from a lab-scale methanogenic bioreactor digesting anaerobic sludge.</title>
        <authorList>
            <person name="El Houari A."/>
            <person name="Mcdonald J."/>
        </authorList>
    </citation>
    <scope>NUCLEOTIDE SEQUENCE [LARGE SCALE GENOMIC DNA]</scope>
    <source>
        <strain evidence="17">m25</strain>
    </source>
</reference>
<evidence type="ECO:0000256" key="2">
    <source>
        <dbReference type="ARBA" id="ARBA00007532"/>
    </source>
</evidence>
<comment type="cofactor">
    <cofactor evidence="13">
        <name>FAD</name>
        <dbReference type="ChEBI" id="CHEBI:57692"/>
    </cofactor>
    <text evidence="13">Binds 1 FAD per subunit.</text>
</comment>